<reference evidence="1" key="1">
    <citation type="submission" date="2021-01" db="EMBL/GenBank/DDBJ databases">
        <authorList>
            <person name="Corre E."/>
            <person name="Pelletier E."/>
            <person name="Niang G."/>
            <person name="Scheremetjew M."/>
            <person name="Finn R."/>
            <person name="Kale V."/>
            <person name="Holt S."/>
            <person name="Cochrane G."/>
            <person name="Meng A."/>
            <person name="Brown T."/>
            <person name="Cohen L."/>
        </authorList>
    </citation>
    <scope>NUCLEOTIDE SEQUENCE</scope>
    <source>
        <strain evidence="1">CCMP147</strain>
    </source>
</reference>
<name>A0A7R9WBF4_9STRA</name>
<evidence type="ECO:0000313" key="1">
    <source>
        <dbReference type="EMBL" id="CAD8319835.1"/>
    </source>
</evidence>
<sequence length="199" mass="22815">MDFRNSSLDAGWECISNVNSDDDVISLSTFGSAEAATKSTLRRNSTTGDFFQSSYRDAALRSHVGKVTTETTSSTDFVPLQHGRTRKAISERNTSFASKQSSFVEGDNDDHELLKFRRAQKRIKNQRLSQAKSKNRFADKRSHTSFHGMKRCCVRSQTKQLVVADENLYVPHVNHKSYTWWDCGDRDNDLRMARPRWKL</sequence>
<dbReference type="EMBL" id="HBED01036370">
    <property type="protein sequence ID" value="CAD8319835.1"/>
    <property type="molecule type" value="Transcribed_RNA"/>
</dbReference>
<organism evidence="1">
    <name type="scientific">Pseudictyota dubia</name>
    <dbReference type="NCBI Taxonomy" id="2749911"/>
    <lineage>
        <taxon>Eukaryota</taxon>
        <taxon>Sar</taxon>
        <taxon>Stramenopiles</taxon>
        <taxon>Ochrophyta</taxon>
        <taxon>Bacillariophyta</taxon>
        <taxon>Mediophyceae</taxon>
        <taxon>Biddulphiophycidae</taxon>
        <taxon>Eupodiscales</taxon>
        <taxon>Odontellaceae</taxon>
        <taxon>Pseudictyota</taxon>
    </lineage>
</organism>
<protein>
    <submittedName>
        <fullName evidence="1">Uncharacterized protein</fullName>
    </submittedName>
</protein>
<gene>
    <name evidence="1" type="ORF">TDUB1175_LOCUS18251</name>
</gene>
<proteinExistence type="predicted"/>
<accession>A0A7R9WBF4</accession>
<dbReference type="AlphaFoldDB" id="A0A7R9WBF4"/>